<dbReference type="InterPro" id="IPR013785">
    <property type="entry name" value="Aldolase_TIM"/>
</dbReference>
<evidence type="ECO:0000256" key="2">
    <source>
        <dbReference type="ARBA" id="ARBA00023239"/>
    </source>
</evidence>
<dbReference type="GO" id="GO:0008840">
    <property type="term" value="F:4-hydroxy-tetrahydrodipicolinate synthase activity"/>
    <property type="evidence" value="ECO:0007669"/>
    <property type="project" value="TreeGrafter"/>
</dbReference>
<evidence type="ECO:0000256" key="1">
    <source>
        <dbReference type="ARBA" id="ARBA00007592"/>
    </source>
</evidence>
<evidence type="ECO:0000256" key="3">
    <source>
        <dbReference type="PIRNR" id="PIRNR001365"/>
    </source>
</evidence>
<dbReference type="KEGG" id="pfer:IRI77_21920"/>
<dbReference type="PRINTS" id="PR00146">
    <property type="entry name" value="DHPICSNTHASE"/>
</dbReference>
<accession>A0A7S7SHY4</accession>
<dbReference type="Gene3D" id="3.20.20.70">
    <property type="entry name" value="Aldolase class I"/>
    <property type="match status" value="1"/>
</dbReference>
<organism evidence="5 6">
    <name type="scientific">Paludibaculum fermentans</name>
    <dbReference type="NCBI Taxonomy" id="1473598"/>
    <lineage>
        <taxon>Bacteria</taxon>
        <taxon>Pseudomonadati</taxon>
        <taxon>Acidobacteriota</taxon>
        <taxon>Terriglobia</taxon>
        <taxon>Bryobacterales</taxon>
        <taxon>Bryobacteraceae</taxon>
        <taxon>Paludibaculum</taxon>
    </lineage>
</organism>
<evidence type="ECO:0000313" key="5">
    <source>
        <dbReference type="EMBL" id="QOY85479.1"/>
    </source>
</evidence>
<proteinExistence type="inferred from homology"/>
<dbReference type="RefSeq" id="WP_194447149.1">
    <property type="nucleotide sequence ID" value="NZ_CP063849.1"/>
</dbReference>
<dbReference type="SUPFAM" id="SSF51569">
    <property type="entry name" value="Aldolase"/>
    <property type="match status" value="1"/>
</dbReference>
<dbReference type="Proteomes" id="UP000593892">
    <property type="component" value="Chromosome"/>
</dbReference>
<dbReference type="InterPro" id="IPR002220">
    <property type="entry name" value="DapA-like"/>
</dbReference>
<evidence type="ECO:0000256" key="4">
    <source>
        <dbReference type="PIRSR" id="PIRSR001365-2"/>
    </source>
</evidence>
<feature type="binding site" evidence="4">
    <location>
        <position position="208"/>
    </location>
    <ligand>
        <name>pyruvate</name>
        <dbReference type="ChEBI" id="CHEBI:15361"/>
    </ligand>
</feature>
<dbReference type="GO" id="GO:0005829">
    <property type="term" value="C:cytosol"/>
    <property type="evidence" value="ECO:0007669"/>
    <property type="project" value="TreeGrafter"/>
</dbReference>
<dbReference type="EMBL" id="CP063849">
    <property type="protein sequence ID" value="QOY85479.1"/>
    <property type="molecule type" value="Genomic_DNA"/>
</dbReference>
<name>A0A7S7SHY4_PALFE</name>
<dbReference type="CDD" id="cd00408">
    <property type="entry name" value="DHDPS-like"/>
    <property type="match status" value="1"/>
</dbReference>
<keyword evidence="2 3" id="KW-0456">Lyase</keyword>
<evidence type="ECO:0000313" key="6">
    <source>
        <dbReference type="Proteomes" id="UP000593892"/>
    </source>
</evidence>
<gene>
    <name evidence="5" type="ORF">IRI77_21920</name>
</gene>
<dbReference type="SMART" id="SM01130">
    <property type="entry name" value="DHDPS"/>
    <property type="match status" value="1"/>
</dbReference>
<dbReference type="Pfam" id="PF00701">
    <property type="entry name" value="DHDPS"/>
    <property type="match status" value="1"/>
</dbReference>
<dbReference type="PANTHER" id="PTHR12128">
    <property type="entry name" value="DIHYDRODIPICOLINATE SYNTHASE"/>
    <property type="match status" value="1"/>
</dbReference>
<dbReference type="PIRSF" id="PIRSF001365">
    <property type="entry name" value="DHDPS"/>
    <property type="match status" value="1"/>
</dbReference>
<reference evidence="5 6" key="1">
    <citation type="submission" date="2020-10" db="EMBL/GenBank/DDBJ databases">
        <title>Complete genome sequence of Paludibaculum fermentans P105T, a facultatively anaerobic acidobacterium capable of dissimilatory Fe(III) reduction.</title>
        <authorList>
            <person name="Dedysh S.N."/>
            <person name="Beletsky A.V."/>
            <person name="Kulichevskaya I.S."/>
            <person name="Mardanov A.V."/>
            <person name="Ravin N.V."/>
        </authorList>
    </citation>
    <scope>NUCLEOTIDE SEQUENCE [LARGE SCALE GENOMIC DNA]</scope>
    <source>
        <strain evidence="5 6">P105</strain>
    </source>
</reference>
<sequence>MPQLAGVFPILATTFRDDGSLDMESQLRLVRHLLAAGAHGFGLFGNASEGYTLTAAERREILQAVVREVDGRVPLVVSSGHTGTAAAVELGRQAEDMGAAGLMVLPPYLMKTDGEGLLHYYGEVGRAVKIPVMVQDAPLMTQVAMPPPLLARMVNETPNVCYAKVEAPPTATKTTSVVKASGGAITVFGGLNGLFMIEEMQRGARGVMPGSDLTAQFVAIWNAVESGHLREAWRVFTQALPLIRFELQPGLGVSAMKHNLVARGVIASAFVRHPTSSLTRESLGELEFLREWVTADPQTTVDA</sequence>
<dbReference type="PANTHER" id="PTHR12128:SF66">
    <property type="entry name" value="4-HYDROXY-2-OXOGLUTARATE ALDOLASE, MITOCHONDRIAL"/>
    <property type="match status" value="1"/>
</dbReference>
<dbReference type="AlphaFoldDB" id="A0A7S7SHY4"/>
<keyword evidence="6" id="KW-1185">Reference proteome</keyword>
<protein>
    <submittedName>
        <fullName evidence="5">Dihydrodipicolinate synthase family protein</fullName>
    </submittedName>
</protein>
<comment type="similarity">
    <text evidence="1 3">Belongs to the DapA family.</text>
</comment>